<keyword evidence="3" id="KW-1185">Reference proteome</keyword>
<reference evidence="2 3" key="1">
    <citation type="submission" date="2016-10" db="EMBL/GenBank/DDBJ databases">
        <authorList>
            <person name="de Groot N.N."/>
        </authorList>
    </citation>
    <scope>NUCLEOTIDE SEQUENCE [LARGE SCALE GENOMIC DNA]</scope>
    <source>
        <strain evidence="2 3">DSM 17794</strain>
    </source>
</reference>
<protein>
    <submittedName>
        <fullName evidence="2">Lipocalin-like domain-containing protein</fullName>
    </submittedName>
</protein>
<evidence type="ECO:0000313" key="2">
    <source>
        <dbReference type="EMBL" id="SFN46572.1"/>
    </source>
</evidence>
<evidence type="ECO:0000256" key="1">
    <source>
        <dbReference type="SAM" id="SignalP"/>
    </source>
</evidence>
<dbReference type="STRING" id="287099.SAMN05660413_01195"/>
<feature type="chain" id="PRO_5011499116" evidence="1">
    <location>
        <begin position="24"/>
        <end position="160"/>
    </location>
</feature>
<keyword evidence="1" id="KW-0732">Signal</keyword>
<dbReference type="OrthoDB" id="1121756at2"/>
<dbReference type="Proteomes" id="UP000199153">
    <property type="component" value="Unassembled WGS sequence"/>
</dbReference>
<dbReference type="EMBL" id="FOVL01000005">
    <property type="protein sequence ID" value="SFN46572.1"/>
    <property type="molecule type" value="Genomic_DNA"/>
</dbReference>
<dbReference type="PROSITE" id="PS51257">
    <property type="entry name" value="PROKAR_LIPOPROTEIN"/>
    <property type="match status" value="1"/>
</dbReference>
<gene>
    <name evidence="2" type="ORF">SAMN05660413_01195</name>
</gene>
<proteinExistence type="predicted"/>
<organism evidence="2 3">
    <name type="scientific">Salegentibacter flavus</name>
    <dbReference type="NCBI Taxonomy" id="287099"/>
    <lineage>
        <taxon>Bacteria</taxon>
        <taxon>Pseudomonadati</taxon>
        <taxon>Bacteroidota</taxon>
        <taxon>Flavobacteriia</taxon>
        <taxon>Flavobacteriales</taxon>
        <taxon>Flavobacteriaceae</taxon>
        <taxon>Salegentibacter</taxon>
    </lineage>
</organism>
<dbReference type="AlphaFoldDB" id="A0A1I4Z8F4"/>
<feature type="signal peptide" evidence="1">
    <location>
        <begin position="1"/>
        <end position="23"/>
    </location>
</feature>
<name>A0A1I4Z8F4_9FLAO</name>
<evidence type="ECO:0000313" key="3">
    <source>
        <dbReference type="Proteomes" id="UP000199153"/>
    </source>
</evidence>
<sequence length="160" mass="17957">MKKLLVLVSITLLLVTACGPSKTAREARKTFNGDWTLTSVTYPNSSGEFNVTLLNDASADCFEGSTWDFISNNNHGTYRVQGINCDGGERNFMWSIDEENTPEGIYDFLLKPTDENYKSTTGNQGFRLNLRSLSDTQMVWEQTVSLDGSPFVIRMNFSKN</sequence>
<dbReference type="RefSeq" id="WP_093407113.1">
    <property type="nucleotide sequence ID" value="NZ_FOVL01000005.1"/>
</dbReference>
<accession>A0A1I4Z8F4</accession>